<evidence type="ECO:0000313" key="1">
    <source>
        <dbReference type="EMBL" id="SHE59901.1"/>
    </source>
</evidence>
<dbReference type="EMBL" id="FQUU01000002">
    <property type="protein sequence ID" value="SHE59901.1"/>
    <property type="molecule type" value="Genomic_DNA"/>
</dbReference>
<evidence type="ECO:0008006" key="3">
    <source>
        <dbReference type="Google" id="ProtNLM"/>
    </source>
</evidence>
<dbReference type="SUPFAM" id="SSF52402">
    <property type="entry name" value="Adenine nucleotide alpha hydrolases-like"/>
    <property type="match status" value="1"/>
</dbReference>
<gene>
    <name evidence="1" type="ORF">SAMN02745131_00766</name>
</gene>
<evidence type="ECO:0000313" key="2">
    <source>
        <dbReference type="Proteomes" id="UP000184048"/>
    </source>
</evidence>
<keyword evidence="2" id="KW-1185">Reference proteome</keyword>
<sequence>MKKIIIAFNGGHFSSAGFEFARRINELQPVLLTGVFMTETSYTNLWSYTAGMAGPAFVPLVEEVPDVVESSIAQFENMCLHNGITYRVHNDQGKFAIPELKKETRFADLLIIESDAFYQNQVGVNPIDYLKEALHEAECPVMVVPGKYEFPEFNILAYDGSRDCVFAIKQFAYLFPELCRNKTVLVFSKNDTQDHLPDEIYIEELATQHFTDLELLKLDVDPKKDFTKWVMANRNSVLVSGSFGRSAISQFLKRSFAEGIIEERHIPVFIAHL</sequence>
<dbReference type="Proteomes" id="UP000184048">
    <property type="component" value="Unassembled WGS sequence"/>
</dbReference>
<proteinExistence type="predicted"/>
<dbReference type="STRING" id="1121884.SAMN02745131_00766"/>
<dbReference type="Gene3D" id="3.40.50.12370">
    <property type="match status" value="1"/>
</dbReference>
<protein>
    <recommendedName>
        <fullName evidence="3">Universal stress protein family protein</fullName>
    </recommendedName>
</protein>
<accession>A0A1M4UT38</accession>
<dbReference type="AlphaFoldDB" id="A0A1M4UT38"/>
<dbReference type="OrthoDB" id="659195at2"/>
<organism evidence="1 2">
    <name type="scientific">Flavisolibacter ginsengisoli DSM 18119</name>
    <dbReference type="NCBI Taxonomy" id="1121884"/>
    <lineage>
        <taxon>Bacteria</taxon>
        <taxon>Pseudomonadati</taxon>
        <taxon>Bacteroidota</taxon>
        <taxon>Chitinophagia</taxon>
        <taxon>Chitinophagales</taxon>
        <taxon>Chitinophagaceae</taxon>
        <taxon>Flavisolibacter</taxon>
    </lineage>
</organism>
<dbReference type="RefSeq" id="WP_072833898.1">
    <property type="nucleotide sequence ID" value="NZ_FQUU01000002.1"/>
</dbReference>
<reference evidence="1 2" key="1">
    <citation type="submission" date="2016-11" db="EMBL/GenBank/DDBJ databases">
        <authorList>
            <person name="Jaros S."/>
            <person name="Januszkiewicz K."/>
            <person name="Wedrychowicz H."/>
        </authorList>
    </citation>
    <scope>NUCLEOTIDE SEQUENCE [LARGE SCALE GENOMIC DNA]</scope>
    <source>
        <strain evidence="1 2">DSM 18119</strain>
    </source>
</reference>
<name>A0A1M4UT38_9BACT</name>